<dbReference type="Gene3D" id="3.40.630.10">
    <property type="entry name" value="Zn peptidases"/>
    <property type="match status" value="1"/>
</dbReference>
<dbReference type="Proteomes" id="UP000596049">
    <property type="component" value="Chromosome"/>
</dbReference>
<dbReference type="EMBL" id="CP067341">
    <property type="protein sequence ID" value="QQP12969.1"/>
    <property type="molecule type" value="Genomic_DNA"/>
</dbReference>
<sequence>MMTETEVHGGLKAGCYDTLPNLTLNEQMLAQWNELPPLSFTEDELTFAKSLQASLDPSVLAGTAQQSFVPQEINSSGILLEQVFHIPQTFRQSMQGSSDLGDVSWIAPLGQVFTTCAPYGVQVHIWQATAAFGSSLGMKGYALCGKGDGRGCAYSLLNPAVIEKAKEEFENLKAGKHYECGIPEEVKAPNRFKPSLRMGG</sequence>
<name>A0ABX7AT33_9BACI</name>
<organism evidence="1 2">
    <name type="scientific">Lysinibacillus agricola</name>
    <dbReference type="NCBI Taxonomy" id="2590012"/>
    <lineage>
        <taxon>Bacteria</taxon>
        <taxon>Bacillati</taxon>
        <taxon>Bacillota</taxon>
        <taxon>Bacilli</taxon>
        <taxon>Bacillales</taxon>
        <taxon>Bacillaceae</taxon>
        <taxon>Lysinibacillus</taxon>
    </lineage>
</organism>
<proteinExistence type="predicted"/>
<protein>
    <submittedName>
        <fullName evidence="1">Uncharacterized protein</fullName>
    </submittedName>
</protein>
<dbReference type="RefSeq" id="WP_201406612.1">
    <property type="nucleotide sequence ID" value="NZ_CP067341.1"/>
</dbReference>
<accession>A0ABX7AT33</accession>
<evidence type="ECO:0000313" key="2">
    <source>
        <dbReference type="Proteomes" id="UP000596049"/>
    </source>
</evidence>
<keyword evidence="2" id="KW-1185">Reference proteome</keyword>
<evidence type="ECO:0000313" key="1">
    <source>
        <dbReference type="EMBL" id="QQP12969.1"/>
    </source>
</evidence>
<gene>
    <name evidence="1" type="ORF">FJQ98_02525</name>
</gene>
<reference evidence="1 2" key="1">
    <citation type="submission" date="2020-01" db="EMBL/GenBank/DDBJ databases">
        <authorList>
            <person name="Liu G."/>
            <person name="Liu B."/>
        </authorList>
    </citation>
    <scope>NUCLEOTIDE SEQUENCE [LARGE SCALE GENOMIC DNA]</scope>
    <source>
        <strain evidence="1 2">FJAT-51161</strain>
    </source>
</reference>